<evidence type="ECO:0000313" key="3">
    <source>
        <dbReference type="Proteomes" id="UP000695007"/>
    </source>
</evidence>
<dbReference type="Pfam" id="PF04180">
    <property type="entry name" value="LTV"/>
    <property type="match status" value="2"/>
</dbReference>
<sequence>MSNKKTKKAFGRKNSLTFQLVHRSQKDPLVADVTAPQRVLVPLKNSKENPENKRKYRVYFDNDYNYLTHLKDVNVFTNQCEEVEHLNNEIRNPSITNKFNINLPSSVFESNVQEKIGLLNKGIPVAGPQLDLDPDIVAALDDGLEFDPDDELEDNFVQLANLENHINKCHENDFESNTYNKVKAEIDHFSFDQYKFLDEETKSYFTEYSISSNVIRRNKELNFLDNKFEQMYVNYDENEIGDLDGDEIEGYLELNSMVVLQCAEKYEKCQKKNIENITKLMQNQMKIFNNEYLSTNENEIYFEKFIANVQEKSKWDCESIISSYSNTYNNPKLISEQKNSYKMNLNCKTGIPKNVLNKGYRNELVTSRFVKHQIEQNNSIKNESDFNRNAITSSVDVFNLRPKNETSEQRKNRKNSIKIYRKQRRNERKANHQIFKKEKKRQEMIIVNTKNEVQGTRIL</sequence>
<dbReference type="CTD" id="84946"/>
<dbReference type="GO" id="GO:0005829">
    <property type="term" value="C:cytosol"/>
    <property type="evidence" value="ECO:0007669"/>
    <property type="project" value="TreeGrafter"/>
</dbReference>
<dbReference type="RefSeq" id="XP_011502756.1">
    <property type="nucleotide sequence ID" value="XM_011504454.1"/>
</dbReference>
<reference evidence="4" key="1">
    <citation type="submission" date="2025-08" db="UniProtKB">
        <authorList>
            <consortium name="RefSeq"/>
        </authorList>
    </citation>
    <scope>IDENTIFICATION</scope>
</reference>
<evidence type="ECO:0000313" key="4">
    <source>
        <dbReference type="RefSeq" id="XP_011502756.1"/>
    </source>
</evidence>
<organism evidence="3 4">
    <name type="scientific">Ceratosolen solmsi marchali</name>
    <dbReference type="NCBI Taxonomy" id="326594"/>
    <lineage>
        <taxon>Eukaryota</taxon>
        <taxon>Metazoa</taxon>
        <taxon>Ecdysozoa</taxon>
        <taxon>Arthropoda</taxon>
        <taxon>Hexapoda</taxon>
        <taxon>Insecta</taxon>
        <taxon>Pterygota</taxon>
        <taxon>Neoptera</taxon>
        <taxon>Endopterygota</taxon>
        <taxon>Hymenoptera</taxon>
        <taxon>Apocrita</taxon>
        <taxon>Proctotrupomorpha</taxon>
        <taxon>Chalcidoidea</taxon>
        <taxon>Agaonidae</taxon>
        <taxon>Agaoninae</taxon>
        <taxon>Ceratosolen</taxon>
    </lineage>
</organism>
<dbReference type="GO" id="GO:0005634">
    <property type="term" value="C:nucleus"/>
    <property type="evidence" value="ECO:0007669"/>
    <property type="project" value="TreeGrafter"/>
</dbReference>
<dbReference type="GO" id="GO:0030688">
    <property type="term" value="C:preribosome, small subunit precursor"/>
    <property type="evidence" value="ECO:0007669"/>
    <property type="project" value="TreeGrafter"/>
</dbReference>
<dbReference type="KEGG" id="csol:105366123"/>
<evidence type="ECO:0000256" key="2">
    <source>
        <dbReference type="ARBA" id="ARBA00021561"/>
    </source>
</evidence>
<dbReference type="GO" id="GO:0042274">
    <property type="term" value="P:ribosomal small subunit biogenesis"/>
    <property type="evidence" value="ECO:0007669"/>
    <property type="project" value="InterPro"/>
</dbReference>
<dbReference type="PANTHER" id="PTHR21531">
    <property type="entry name" value="LOW-TEMPERATURE VIABILITY PROTEIN LTV1-RELATED"/>
    <property type="match status" value="1"/>
</dbReference>
<name>A0AAJ7E039_9HYME</name>
<dbReference type="AlphaFoldDB" id="A0AAJ7E039"/>
<gene>
    <name evidence="4" type="primary">LOC105366123</name>
</gene>
<dbReference type="Proteomes" id="UP000695007">
    <property type="component" value="Unplaced"/>
</dbReference>
<protein>
    <recommendedName>
        <fullName evidence="2">Protein LTV1 homolog</fullName>
    </recommendedName>
</protein>
<proteinExistence type="inferred from homology"/>
<accession>A0AAJ7E039</accession>
<dbReference type="InterPro" id="IPR007307">
    <property type="entry name" value="Ltv1"/>
</dbReference>
<keyword evidence="3" id="KW-1185">Reference proteome</keyword>
<comment type="similarity">
    <text evidence="1">Belongs to the LTV1 family.</text>
</comment>
<evidence type="ECO:0000256" key="1">
    <source>
        <dbReference type="ARBA" id="ARBA00009078"/>
    </source>
</evidence>
<dbReference type="GeneID" id="105366123"/>
<dbReference type="GO" id="GO:0000056">
    <property type="term" value="P:ribosomal small subunit export from nucleus"/>
    <property type="evidence" value="ECO:0007669"/>
    <property type="project" value="TreeGrafter"/>
</dbReference>
<dbReference type="PANTHER" id="PTHR21531:SF0">
    <property type="entry name" value="PROTEIN LTV1 HOMOLOG"/>
    <property type="match status" value="1"/>
</dbReference>